<evidence type="ECO:0008006" key="3">
    <source>
        <dbReference type="Google" id="ProtNLM"/>
    </source>
</evidence>
<protein>
    <recommendedName>
        <fullName evidence="3">Integrase catalytic domain-containing protein</fullName>
    </recommendedName>
</protein>
<keyword evidence="2" id="KW-1185">Reference proteome</keyword>
<dbReference type="AlphaFoldDB" id="A0A0J7NAA6"/>
<evidence type="ECO:0000313" key="2">
    <source>
        <dbReference type="Proteomes" id="UP000036403"/>
    </source>
</evidence>
<dbReference type="InterPro" id="IPR036397">
    <property type="entry name" value="RNaseH_sf"/>
</dbReference>
<dbReference type="EMBL" id="LBMM01007646">
    <property type="protein sequence ID" value="KMQ89550.1"/>
    <property type="molecule type" value="Genomic_DNA"/>
</dbReference>
<evidence type="ECO:0000313" key="1">
    <source>
        <dbReference type="EMBL" id="KMQ89550.1"/>
    </source>
</evidence>
<dbReference type="Proteomes" id="UP000036403">
    <property type="component" value="Unassembled WGS sequence"/>
</dbReference>
<proteinExistence type="predicted"/>
<comment type="caution">
    <text evidence="1">The sequence shown here is derived from an EMBL/GenBank/DDBJ whole genome shotgun (WGS) entry which is preliminary data.</text>
</comment>
<dbReference type="Gene3D" id="3.30.420.10">
    <property type="entry name" value="Ribonuclease H-like superfamily/Ribonuclease H"/>
    <property type="match status" value="1"/>
</dbReference>
<dbReference type="SUPFAM" id="SSF53098">
    <property type="entry name" value="Ribonuclease H-like"/>
    <property type="match status" value="1"/>
</dbReference>
<dbReference type="Pfam" id="PF05380">
    <property type="entry name" value="Peptidase_A17"/>
    <property type="match status" value="1"/>
</dbReference>
<sequence length="503" mass="56118">MQRILWRSDPAKEVQDFHLLIDHTVVYGIASAPYLALPGGDKLDHALETQRQLAALLASGGFDLSKWADNIPALCPDGESADKLFRDPDGVSTLGVLWSPANDSFALRVAPTTNLTSCTKRSVLSDVARFFDPLGWTAPVLVLGEIFIQDLWLAGLSWDEPLPDNLQSSLRPFMDAEGLLRVGGRFQHALLPFSEKYPLILAKDNHLSLLLVRETHSASLRGGPQLTHSFLLRRVWIIRANSLIRSVIHACVRCARFRAATAEQQMGRLPAEETRPSRPFQSSGVDYAGPVLLRTTKGQGHKIMKGYICLFICLSSKAVHLEAVLDLTSSFLAAFRRFTSRQGHCQLLLSDNKTNFRGAAKELRSMFRAASTFYQECIASLANNSTDWTFIPLGAPHFEGIWEAGVKSVKFHLRRIIGEHKLTFKERTTLLTQIEACLSSRPLYVLSNNPMDLTALTPGHLLIGEPLMNLPKPSLKNVNYLKNSSSYEKTLRVKKCLFFYFLS</sequence>
<dbReference type="InterPro" id="IPR008042">
    <property type="entry name" value="Retrotrans_Pao"/>
</dbReference>
<name>A0A0J7NAA6_LASNI</name>
<dbReference type="PANTHER" id="PTHR47331:SF1">
    <property type="entry name" value="GAG-LIKE PROTEIN"/>
    <property type="match status" value="1"/>
</dbReference>
<dbReference type="PANTHER" id="PTHR47331">
    <property type="entry name" value="PHD-TYPE DOMAIN-CONTAINING PROTEIN"/>
    <property type="match status" value="1"/>
</dbReference>
<gene>
    <name evidence="1" type="ORF">RF55_10814</name>
</gene>
<dbReference type="PaxDb" id="67767-A0A0J7NAA6"/>
<accession>A0A0J7NAA6</accession>
<dbReference type="OrthoDB" id="5984724at2759"/>
<reference evidence="1 2" key="1">
    <citation type="submission" date="2015-04" db="EMBL/GenBank/DDBJ databases">
        <title>Lasius niger genome sequencing.</title>
        <authorList>
            <person name="Konorov E.A."/>
            <person name="Nikitin M.A."/>
            <person name="Kirill M.V."/>
            <person name="Chang P."/>
        </authorList>
    </citation>
    <scope>NUCLEOTIDE SEQUENCE [LARGE SCALE GENOMIC DNA]</scope>
    <source>
        <tissue evidence="1">Whole</tissue>
    </source>
</reference>
<organism evidence="1 2">
    <name type="scientific">Lasius niger</name>
    <name type="common">Black garden ant</name>
    <dbReference type="NCBI Taxonomy" id="67767"/>
    <lineage>
        <taxon>Eukaryota</taxon>
        <taxon>Metazoa</taxon>
        <taxon>Ecdysozoa</taxon>
        <taxon>Arthropoda</taxon>
        <taxon>Hexapoda</taxon>
        <taxon>Insecta</taxon>
        <taxon>Pterygota</taxon>
        <taxon>Neoptera</taxon>
        <taxon>Endopterygota</taxon>
        <taxon>Hymenoptera</taxon>
        <taxon>Apocrita</taxon>
        <taxon>Aculeata</taxon>
        <taxon>Formicoidea</taxon>
        <taxon>Formicidae</taxon>
        <taxon>Formicinae</taxon>
        <taxon>Lasius</taxon>
        <taxon>Lasius</taxon>
    </lineage>
</organism>
<dbReference type="InterPro" id="IPR012337">
    <property type="entry name" value="RNaseH-like_sf"/>
</dbReference>
<dbReference type="GO" id="GO:0003676">
    <property type="term" value="F:nucleic acid binding"/>
    <property type="evidence" value="ECO:0007669"/>
    <property type="project" value="InterPro"/>
</dbReference>
<dbReference type="STRING" id="67767.A0A0J7NAA6"/>